<evidence type="ECO:0000313" key="7">
    <source>
        <dbReference type="EMBL" id="CAA9303462.1"/>
    </source>
</evidence>
<evidence type="ECO:0000256" key="2">
    <source>
        <dbReference type="ARBA" id="ARBA00022723"/>
    </source>
</evidence>
<evidence type="ECO:0000256" key="5">
    <source>
        <dbReference type="SAM" id="MobiDB-lite"/>
    </source>
</evidence>
<proteinExistence type="predicted"/>
<evidence type="ECO:0000259" key="6">
    <source>
        <dbReference type="PROSITE" id="PS51007"/>
    </source>
</evidence>
<name>A0A6J4KE49_9BACT</name>
<dbReference type="GO" id="GO:0009055">
    <property type="term" value="F:electron transfer activity"/>
    <property type="evidence" value="ECO:0007669"/>
    <property type="project" value="InterPro"/>
</dbReference>
<dbReference type="InterPro" id="IPR009056">
    <property type="entry name" value="Cyt_c-like_dom"/>
</dbReference>
<keyword evidence="2 4" id="KW-0479">Metal-binding</keyword>
<accession>A0A6J4KE49</accession>
<protein>
    <recommendedName>
        <fullName evidence="6">Cytochrome c domain-containing protein</fullName>
    </recommendedName>
</protein>
<dbReference type="PANTHER" id="PTHR33751:SF1">
    <property type="entry name" value="CBB3-TYPE CYTOCHROME C OXIDASE SUBUNIT FIXP"/>
    <property type="match status" value="1"/>
</dbReference>
<evidence type="ECO:0000256" key="4">
    <source>
        <dbReference type="PROSITE-ProRule" id="PRU00433"/>
    </source>
</evidence>
<evidence type="ECO:0000256" key="1">
    <source>
        <dbReference type="ARBA" id="ARBA00022617"/>
    </source>
</evidence>
<dbReference type="PANTHER" id="PTHR33751">
    <property type="entry name" value="CBB3-TYPE CYTOCHROME C OXIDASE SUBUNIT FIXP"/>
    <property type="match status" value="1"/>
</dbReference>
<dbReference type="Pfam" id="PF13442">
    <property type="entry name" value="Cytochrome_CBB3"/>
    <property type="match status" value="1"/>
</dbReference>
<gene>
    <name evidence="7" type="ORF">AVDCRST_MAG68-650</name>
</gene>
<reference evidence="7" key="1">
    <citation type="submission" date="2020-02" db="EMBL/GenBank/DDBJ databases">
        <authorList>
            <person name="Meier V. D."/>
        </authorList>
    </citation>
    <scope>NUCLEOTIDE SEQUENCE</scope>
    <source>
        <strain evidence="7">AVDCRST_MAG68</strain>
    </source>
</reference>
<keyword evidence="3 4" id="KW-0408">Iron</keyword>
<dbReference type="Gene3D" id="1.10.760.10">
    <property type="entry name" value="Cytochrome c-like domain"/>
    <property type="match status" value="1"/>
</dbReference>
<dbReference type="PROSITE" id="PS51007">
    <property type="entry name" value="CYTC"/>
    <property type="match status" value="1"/>
</dbReference>
<organism evidence="7">
    <name type="scientific">uncultured Gemmatimonadota bacterium</name>
    <dbReference type="NCBI Taxonomy" id="203437"/>
    <lineage>
        <taxon>Bacteria</taxon>
        <taxon>Pseudomonadati</taxon>
        <taxon>Gemmatimonadota</taxon>
        <taxon>environmental samples</taxon>
    </lineage>
</organism>
<keyword evidence="1 4" id="KW-0349">Heme</keyword>
<dbReference type="EMBL" id="CADCTW010000036">
    <property type="protein sequence ID" value="CAA9303462.1"/>
    <property type="molecule type" value="Genomic_DNA"/>
</dbReference>
<dbReference type="GO" id="GO:0020037">
    <property type="term" value="F:heme binding"/>
    <property type="evidence" value="ECO:0007669"/>
    <property type="project" value="InterPro"/>
</dbReference>
<evidence type="ECO:0000256" key="3">
    <source>
        <dbReference type="ARBA" id="ARBA00023004"/>
    </source>
</evidence>
<dbReference type="AlphaFoldDB" id="A0A6J4KE49"/>
<feature type="region of interest" description="Disordered" evidence="5">
    <location>
        <begin position="35"/>
        <end position="69"/>
    </location>
</feature>
<dbReference type="InterPro" id="IPR050597">
    <property type="entry name" value="Cytochrome_c_Oxidase_Subunit"/>
</dbReference>
<feature type="domain" description="Cytochrome c" evidence="6">
    <location>
        <begin position="68"/>
        <end position="155"/>
    </location>
</feature>
<dbReference type="InterPro" id="IPR036909">
    <property type="entry name" value="Cyt_c-like_dom_sf"/>
</dbReference>
<dbReference type="SUPFAM" id="SSF46626">
    <property type="entry name" value="Cytochrome c"/>
    <property type="match status" value="1"/>
</dbReference>
<dbReference type="GO" id="GO:0046872">
    <property type="term" value="F:metal ion binding"/>
    <property type="evidence" value="ECO:0007669"/>
    <property type="project" value="UniProtKB-KW"/>
</dbReference>
<sequence>MAGSFPAHTTRLMRRRIGWTAAAAVLLLGACGRGRPPGDAESGAPAEASGKPVQAAAVGKLPPGVSNEAGQQGQELYLRACVMCHGENAGGTPLGPSLTDREWLEGNGSFEEIIAVVREGVATPKQFEVPMPPRGDGTFSDEQIRAVAAYTYSIANPR</sequence>